<feature type="compositionally biased region" description="Basic and acidic residues" evidence="1">
    <location>
        <begin position="251"/>
        <end position="271"/>
    </location>
</feature>
<keyword evidence="4" id="KW-1185">Reference proteome</keyword>
<accession>A0ABU2GH21</accession>
<feature type="compositionally biased region" description="Basic and acidic residues" evidence="1">
    <location>
        <begin position="295"/>
        <end position="309"/>
    </location>
</feature>
<dbReference type="InterPro" id="IPR044556">
    <property type="entry name" value="EndoII-like_GIY-YIG"/>
</dbReference>
<evidence type="ECO:0000313" key="4">
    <source>
        <dbReference type="Proteomes" id="UP001257060"/>
    </source>
</evidence>
<feature type="compositionally biased region" description="Low complexity" evidence="1">
    <location>
        <begin position="281"/>
        <end position="292"/>
    </location>
</feature>
<gene>
    <name evidence="3" type="ORF">NDI76_12495</name>
</gene>
<feature type="compositionally biased region" description="Low complexity" evidence="1">
    <location>
        <begin position="405"/>
        <end position="423"/>
    </location>
</feature>
<dbReference type="Proteomes" id="UP001257060">
    <property type="component" value="Unassembled WGS sequence"/>
</dbReference>
<reference evidence="3 4" key="1">
    <citation type="submission" date="2022-06" db="EMBL/GenBank/DDBJ databases">
        <title>Halogeometricum sp. a new haloarchaeum isolate from saline soil.</title>
        <authorList>
            <person name="Strakova D."/>
            <person name="Galisteo C."/>
            <person name="Sanchez-Porro C."/>
            <person name="Ventosa A."/>
        </authorList>
    </citation>
    <scope>NUCLEOTIDE SEQUENCE [LARGE SCALE GENOMIC DNA]</scope>
    <source>
        <strain evidence="3 4">S1BR25-6</strain>
    </source>
</reference>
<dbReference type="EMBL" id="JAMQOP010000002">
    <property type="protein sequence ID" value="MDS0299563.1"/>
    <property type="molecule type" value="Genomic_DNA"/>
</dbReference>
<dbReference type="Pfam" id="PF24698">
    <property type="entry name" value="DUF7662"/>
    <property type="match status" value="1"/>
</dbReference>
<proteinExistence type="predicted"/>
<dbReference type="CDD" id="cd10436">
    <property type="entry name" value="GIY-YIG_EndoII_Hpy188I_like"/>
    <property type="match status" value="1"/>
</dbReference>
<feature type="region of interest" description="Disordered" evidence="1">
    <location>
        <begin position="392"/>
        <end position="431"/>
    </location>
</feature>
<feature type="domain" description="DUF7662" evidence="2">
    <location>
        <begin position="324"/>
        <end position="395"/>
    </location>
</feature>
<dbReference type="RefSeq" id="WP_310924415.1">
    <property type="nucleotide sequence ID" value="NZ_JAMQOP010000002.1"/>
</dbReference>
<name>A0ABU2GH21_9EURY</name>
<evidence type="ECO:0000313" key="3">
    <source>
        <dbReference type="EMBL" id="MDS0299563.1"/>
    </source>
</evidence>
<evidence type="ECO:0000259" key="2">
    <source>
        <dbReference type="Pfam" id="PF24698"/>
    </source>
</evidence>
<comment type="caution">
    <text evidence="3">The sequence shown here is derived from an EMBL/GenBank/DDBJ whole genome shotgun (WGS) entry which is preliminary data.</text>
</comment>
<sequence>MELSGYEFGRVCDVDPDRTDAGVPRVVVPQPEYAKRDEKPVHDHGWGPFCAFGIPDEGTHRPGVYVLAVEGEVTYVGETQDLYAKFANGYGTISPADCFEGGGGTNCRLNTAIFHAVRAGDRVSVHLHATDDFAGTADENRALRRIIKDDLVTALNPAWNRTGGDDRADEREDAERGEADAPEVTQESVESESDPGSETEPNARAGTESGPDGDGADAEPDPVGAAMPNTGSSGGVSSNRNSAGTVEEWFETERRASGRSEAERSDPERPDPNASRPAEFDAAAPDSTAPAAEGFEPKPVEPERSRDARSAPPAADRPTGEFAALYDYLVEHERDRVERSFADLEVVLDARLPTEARRWRRWWTNDESSHPHASAWLRAGYEVTEASLPEGRVAFERVGTDERSQSAPESESESGSVASPSAGRASPQRPE</sequence>
<feature type="compositionally biased region" description="Low complexity" evidence="1">
    <location>
        <begin position="221"/>
        <end position="242"/>
    </location>
</feature>
<organism evidence="3 4">
    <name type="scientific">Halogeometricum salsisoli</name>
    <dbReference type="NCBI Taxonomy" id="2950536"/>
    <lineage>
        <taxon>Archaea</taxon>
        <taxon>Methanobacteriati</taxon>
        <taxon>Methanobacteriota</taxon>
        <taxon>Stenosarchaea group</taxon>
        <taxon>Halobacteria</taxon>
        <taxon>Halobacteriales</taxon>
        <taxon>Haloferacaceae</taxon>
        <taxon>Halogeometricum</taxon>
    </lineage>
</organism>
<protein>
    <submittedName>
        <fullName evidence="3">GIY-YIG nuclease family protein</fullName>
    </submittedName>
</protein>
<feature type="compositionally biased region" description="Basic and acidic residues" evidence="1">
    <location>
        <begin position="163"/>
        <end position="179"/>
    </location>
</feature>
<dbReference type="InterPro" id="IPR056079">
    <property type="entry name" value="DUF7662"/>
</dbReference>
<feature type="compositionally biased region" description="Basic and acidic residues" evidence="1">
    <location>
        <begin position="393"/>
        <end position="404"/>
    </location>
</feature>
<evidence type="ECO:0000256" key="1">
    <source>
        <dbReference type="SAM" id="MobiDB-lite"/>
    </source>
</evidence>
<feature type="region of interest" description="Disordered" evidence="1">
    <location>
        <begin position="157"/>
        <end position="320"/>
    </location>
</feature>